<proteinExistence type="predicted"/>
<sequence length="282" mass="33240">MADETRQHLFFGCLYAQAVWRATKVSRTEYFNPILSIEDKLKLVIQSHTDKRNEPLRRQLPLWTLWRIWKSRNLLVYQRQSNTWETDAQKATSDAFDWIPNQRSFNDTSKITHLGLSKDGWRKPKKGYKKCNYDSSYKQNGEDVNAGWILRDEEGYYIEAAQSKAQTCNTVLEAELLALLMAMQHMWIRGHRHLIFEGDNSKIPKLITGETRNFTLHNLIQEIRVWQQRFTNVKIQWTPRQGNKAGDCLAKNRRYNDVAFSNHFHVPRVLVHILHENHTSSS</sequence>
<dbReference type="SUPFAM" id="SSF53098">
    <property type="entry name" value="Ribonuclease H-like"/>
    <property type="match status" value="1"/>
</dbReference>
<dbReference type="PANTHER" id="PTHR47074">
    <property type="entry name" value="BNAC02G40300D PROTEIN"/>
    <property type="match status" value="1"/>
</dbReference>
<dbReference type="InterPro" id="IPR002156">
    <property type="entry name" value="RNaseH_domain"/>
</dbReference>
<dbReference type="Proteomes" id="UP000426265">
    <property type="component" value="Unassembled WGS sequence"/>
</dbReference>
<dbReference type="InterPro" id="IPR036397">
    <property type="entry name" value="RNaseH_sf"/>
</dbReference>
<reference evidence="2 3" key="1">
    <citation type="submission" date="2019-11" db="EMBL/GenBank/DDBJ databases">
        <authorList>
            <person name="Jiao W.-B."/>
            <person name="Schneeberger K."/>
        </authorList>
    </citation>
    <scope>NUCLEOTIDE SEQUENCE [LARGE SCALE GENOMIC DNA]</scope>
    <source>
        <strain evidence="3">cv. An-1</strain>
    </source>
</reference>
<evidence type="ECO:0000313" key="3">
    <source>
        <dbReference type="Proteomes" id="UP000426265"/>
    </source>
</evidence>
<dbReference type="InterPro" id="IPR044730">
    <property type="entry name" value="RNase_H-like_dom_plant"/>
</dbReference>
<name>A0A654G560_ARATH</name>
<dbReference type="InterPro" id="IPR052929">
    <property type="entry name" value="RNase_H-like_EbsB-rel"/>
</dbReference>
<dbReference type="GO" id="GO:0003676">
    <property type="term" value="F:nucleic acid binding"/>
    <property type="evidence" value="ECO:0007669"/>
    <property type="project" value="InterPro"/>
</dbReference>
<dbReference type="ExpressionAtlas" id="A0A654G560">
    <property type="expression patterns" value="baseline and differential"/>
</dbReference>
<protein>
    <recommendedName>
        <fullName evidence="1">RNase H type-1 domain-containing protein</fullName>
    </recommendedName>
</protein>
<dbReference type="PANTHER" id="PTHR47074:SF78">
    <property type="entry name" value="GB|AAF30348.1-RELATED"/>
    <property type="match status" value="1"/>
</dbReference>
<organism evidence="2 3">
    <name type="scientific">Arabidopsis thaliana</name>
    <name type="common">Mouse-ear cress</name>
    <dbReference type="NCBI Taxonomy" id="3702"/>
    <lineage>
        <taxon>Eukaryota</taxon>
        <taxon>Viridiplantae</taxon>
        <taxon>Streptophyta</taxon>
        <taxon>Embryophyta</taxon>
        <taxon>Tracheophyta</taxon>
        <taxon>Spermatophyta</taxon>
        <taxon>Magnoliopsida</taxon>
        <taxon>eudicotyledons</taxon>
        <taxon>Gunneridae</taxon>
        <taxon>Pentapetalae</taxon>
        <taxon>rosids</taxon>
        <taxon>malvids</taxon>
        <taxon>Brassicales</taxon>
        <taxon>Brassicaceae</taxon>
        <taxon>Camelineae</taxon>
        <taxon>Arabidopsis</taxon>
    </lineage>
</organism>
<dbReference type="AlphaFoldDB" id="A0A654G560"/>
<dbReference type="Gene3D" id="3.30.420.10">
    <property type="entry name" value="Ribonuclease H-like superfamily/Ribonuclease H"/>
    <property type="match status" value="1"/>
</dbReference>
<evidence type="ECO:0000313" key="2">
    <source>
        <dbReference type="EMBL" id="VYS68270.1"/>
    </source>
</evidence>
<gene>
    <name evidence="2" type="ORF">AN1_LOCUS23664</name>
</gene>
<accession>A0A654G560</accession>
<dbReference type="EMBL" id="CACRSJ010000110">
    <property type="protein sequence ID" value="VYS68270.1"/>
    <property type="molecule type" value="Genomic_DNA"/>
</dbReference>
<dbReference type="CDD" id="cd06222">
    <property type="entry name" value="RNase_H_like"/>
    <property type="match status" value="1"/>
</dbReference>
<evidence type="ECO:0000259" key="1">
    <source>
        <dbReference type="Pfam" id="PF13456"/>
    </source>
</evidence>
<feature type="domain" description="RNase H type-1" evidence="1">
    <location>
        <begin position="132"/>
        <end position="251"/>
    </location>
</feature>
<dbReference type="Pfam" id="PF13456">
    <property type="entry name" value="RVT_3"/>
    <property type="match status" value="1"/>
</dbReference>
<dbReference type="GO" id="GO:0004523">
    <property type="term" value="F:RNA-DNA hybrid ribonuclease activity"/>
    <property type="evidence" value="ECO:0007669"/>
    <property type="project" value="InterPro"/>
</dbReference>
<dbReference type="InterPro" id="IPR012337">
    <property type="entry name" value="RNaseH-like_sf"/>
</dbReference>